<keyword evidence="7" id="KW-0472">Membrane</keyword>
<comment type="caution">
    <text evidence="10">The sequence shown here is derived from an EMBL/GenBank/DDBJ whole genome shotgun (WGS) entry which is preliminary data.</text>
</comment>
<dbReference type="STRING" id="158441.A0A226E3R4"/>
<feature type="domain" description="Fucosyltransferase C-terminal" evidence="9">
    <location>
        <begin position="245"/>
        <end position="403"/>
    </location>
</feature>
<sequence>MRSLKYSWVAVTLISLFLFYLFVSIHKLDVRYLHYSESESKEGNTEQNEGSYRPYTYVKTSLEQETMDLKTEFGNLWRPTTNFTNRHKTDRILMLENWTKRLTNSVYLKYAKPKKILVFDGFESYYGAEERLKCPFLSPHEMKRLEEKCLVKEDKLFGGDNYLGYDAHVSVRNWKPVVIEQKIASLRHVYFIQESPFVTKYADLRINNALLASYSSDSDVVMPYGYFRKFNNTTTSTTNFVNYAKGKTKLGAIVVSNCEAKNDRLKYVRELQKYVPIDIYGNCGSLQCHNCFDRIKKEYKFYLAFEKANCRDYITEKFWTNALRNDIVPVVMGAHPEDYKALAPPNSYIHIEDFATPKDLANYLTLLDTNDILYNKYFAYKQLGKVVNVWEQFFCRLCSLLHYADILEPPVWEEDASWGKVNHCLDLNSETFQTSMDVEQSGKFSFSIALISFVCPLAQEDDDPPYLSIYTRRNGPEVAQFPCKNKKQNNNWEALESVRGSIWFNITASPDATNGQCAPGYFDCDAPNEKCDGKNLGRNFSELQKIHETAGTARCILNKLVCDKTPSCAMLCNPDEVDCKGGGGDDDDDDDFGISIWVYIGPAIGVVAIVVIILLCRYSRTCGVTHTPSRMKPTPHAQQPQSQPQEPSAPAAELDRQIIVSFFASLI</sequence>
<reference evidence="10 11" key="1">
    <citation type="submission" date="2015-12" db="EMBL/GenBank/DDBJ databases">
        <title>The genome of Folsomia candida.</title>
        <authorList>
            <person name="Faddeeva A."/>
            <person name="Derks M.F."/>
            <person name="Anvar Y."/>
            <person name="Smit S."/>
            <person name="Van Straalen N."/>
            <person name="Roelofs D."/>
        </authorList>
    </citation>
    <scope>NUCLEOTIDE SEQUENCE [LARGE SCALE GENOMIC DNA]</scope>
    <source>
        <strain evidence="10 11">VU population</strain>
        <tissue evidence="10">Whole body</tissue>
    </source>
</reference>
<protein>
    <recommendedName>
        <fullName evidence="7">Fucosyltransferase</fullName>
        <ecNumber evidence="7">2.4.1.-</ecNumber>
    </recommendedName>
</protein>
<proteinExistence type="inferred from homology"/>
<dbReference type="EMBL" id="LNIX01000007">
    <property type="protein sequence ID" value="OXA51541.1"/>
    <property type="molecule type" value="Genomic_DNA"/>
</dbReference>
<name>A0A226E3R4_FOLCA</name>
<organism evidence="10 11">
    <name type="scientific">Folsomia candida</name>
    <name type="common">Springtail</name>
    <dbReference type="NCBI Taxonomy" id="158441"/>
    <lineage>
        <taxon>Eukaryota</taxon>
        <taxon>Metazoa</taxon>
        <taxon>Ecdysozoa</taxon>
        <taxon>Arthropoda</taxon>
        <taxon>Hexapoda</taxon>
        <taxon>Collembola</taxon>
        <taxon>Entomobryomorpha</taxon>
        <taxon>Isotomoidea</taxon>
        <taxon>Isotomidae</taxon>
        <taxon>Proisotominae</taxon>
        <taxon>Folsomia</taxon>
    </lineage>
</organism>
<evidence type="ECO:0000256" key="3">
    <source>
        <dbReference type="ARBA" id="ARBA00008919"/>
    </source>
</evidence>
<feature type="compositionally biased region" description="Low complexity" evidence="8">
    <location>
        <begin position="637"/>
        <end position="650"/>
    </location>
</feature>
<dbReference type="GO" id="GO:0032580">
    <property type="term" value="C:Golgi cisterna membrane"/>
    <property type="evidence" value="ECO:0007669"/>
    <property type="project" value="UniProtKB-SubCell"/>
</dbReference>
<keyword evidence="4 7" id="KW-0328">Glycosyltransferase</keyword>
<dbReference type="GO" id="GO:0008417">
    <property type="term" value="F:fucosyltransferase activity"/>
    <property type="evidence" value="ECO:0007669"/>
    <property type="project" value="InterPro"/>
</dbReference>
<evidence type="ECO:0000256" key="8">
    <source>
        <dbReference type="SAM" id="MobiDB-lite"/>
    </source>
</evidence>
<accession>A0A226E3R4</accession>
<gene>
    <name evidence="10" type="ORF">Fcan01_13819</name>
</gene>
<keyword evidence="5 7" id="KW-0808">Transferase</keyword>
<evidence type="ECO:0000256" key="4">
    <source>
        <dbReference type="ARBA" id="ARBA00022676"/>
    </source>
</evidence>
<dbReference type="UniPathway" id="UPA00378"/>
<dbReference type="PANTHER" id="PTHR48438:SF1">
    <property type="entry name" value="ALPHA-(1,3)-FUCOSYLTRANSFERASE C-RELATED"/>
    <property type="match status" value="1"/>
</dbReference>
<evidence type="ECO:0000256" key="1">
    <source>
        <dbReference type="ARBA" id="ARBA00004323"/>
    </source>
</evidence>
<evidence type="ECO:0000256" key="7">
    <source>
        <dbReference type="RuleBase" id="RU003832"/>
    </source>
</evidence>
<dbReference type="InterPro" id="IPR055270">
    <property type="entry name" value="Glyco_tran_10_C"/>
</dbReference>
<comment type="caution">
    <text evidence="7">Lacks conserved residue(s) required for the propagation of feature annotation.</text>
</comment>
<evidence type="ECO:0000256" key="6">
    <source>
        <dbReference type="ARBA" id="ARBA00023034"/>
    </source>
</evidence>
<feature type="transmembrane region" description="Helical" evidence="7">
    <location>
        <begin position="7"/>
        <end position="25"/>
    </location>
</feature>
<feature type="region of interest" description="Disordered" evidence="8">
    <location>
        <begin position="627"/>
        <end position="650"/>
    </location>
</feature>
<dbReference type="Proteomes" id="UP000198287">
    <property type="component" value="Unassembled WGS sequence"/>
</dbReference>
<evidence type="ECO:0000313" key="10">
    <source>
        <dbReference type="EMBL" id="OXA51541.1"/>
    </source>
</evidence>
<comment type="subcellular location">
    <subcellularLocation>
        <location evidence="1">Golgi apparatus membrane</location>
        <topology evidence="1">Single-pass type II membrane protein</topology>
    </subcellularLocation>
    <subcellularLocation>
        <location evidence="7">Golgi apparatus</location>
        <location evidence="7">Golgi stack membrane</location>
        <topology evidence="7">Single-pass type II membrane protein</topology>
    </subcellularLocation>
</comment>
<dbReference type="InterPro" id="IPR038577">
    <property type="entry name" value="GT10-like_C_sf"/>
</dbReference>
<dbReference type="Pfam" id="PF00852">
    <property type="entry name" value="Glyco_transf_10"/>
    <property type="match status" value="1"/>
</dbReference>
<dbReference type="InterPro" id="IPR001503">
    <property type="entry name" value="Glyco_trans_10"/>
</dbReference>
<keyword evidence="6 7" id="KW-0333">Golgi apparatus</keyword>
<feature type="transmembrane region" description="Helical" evidence="7">
    <location>
        <begin position="596"/>
        <end position="616"/>
    </location>
</feature>
<comment type="similarity">
    <text evidence="3 7">Belongs to the glycosyltransferase 10 family.</text>
</comment>
<dbReference type="SUPFAM" id="SSF53756">
    <property type="entry name" value="UDP-Glycosyltransferase/glycogen phosphorylase"/>
    <property type="match status" value="1"/>
</dbReference>
<keyword evidence="11" id="KW-1185">Reference proteome</keyword>
<dbReference type="OrthoDB" id="427096at2759"/>
<evidence type="ECO:0000313" key="11">
    <source>
        <dbReference type="Proteomes" id="UP000198287"/>
    </source>
</evidence>
<dbReference type="EC" id="2.4.1.-" evidence="7"/>
<dbReference type="Gene3D" id="3.40.50.11660">
    <property type="entry name" value="Glycosyl transferase family 10, C-terminal domain"/>
    <property type="match status" value="1"/>
</dbReference>
<dbReference type="PANTHER" id="PTHR48438">
    <property type="entry name" value="ALPHA-(1,3)-FUCOSYLTRANSFERASE C-RELATED"/>
    <property type="match status" value="1"/>
</dbReference>
<keyword evidence="7" id="KW-0812">Transmembrane</keyword>
<dbReference type="GO" id="GO:0000139">
    <property type="term" value="C:Golgi membrane"/>
    <property type="evidence" value="ECO:0007669"/>
    <property type="project" value="UniProtKB-SubCell"/>
</dbReference>
<evidence type="ECO:0000256" key="5">
    <source>
        <dbReference type="ARBA" id="ARBA00022679"/>
    </source>
</evidence>
<keyword evidence="7" id="KW-1133">Transmembrane helix</keyword>
<dbReference type="AlphaFoldDB" id="A0A226E3R4"/>
<comment type="pathway">
    <text evidence="2">Protein modification; protein glycosylation.</text>
</comment>
<evidence type="ECO:0000259" key="9">
    <source>
        <dbReference type="Pfam" id="PF00852"/>
    </source>
</evidence>
<evidence type="ECO:0000256" key="2">
    <source>
        <dbReference type="ARBA" id="ARBA00004922"/>
    </source>
</evidence>
<dbReference type="FunFam" id="3.40.50.11660:FF:000004">
    <property type="entry name" value="Glycoprotein 3-alpha-L-fucosyltransferase A"/>
    <property type="match status" value="1"/>
</dbReference>